<proteinExistence type="inferred from homology"/>
<dbReference type="NCBIfam" id="TIGR00595">
    <property type="entry name" value="priA"/>
    <property type="match status" value="1"/>
</dbReference>
<dbReference type="RefSeq" id="WP_068004322.1">
    <property type="nucleotide sequence ID" value="NZ_FOFM01000002.1"/>
</dbReference>
<dbReference type="InterPro" id="IPR001650">
    <property type="entry name" value="Helicase_C-like"/>
</dbReference>
<feature type="binding site" evidence="12">
    <location>
        <position position="454"/>
    </location>
    <ligand>
        <name>Zn(2+)</name>
        <dbReference type="ChEBI" id="CHEBI:29105"/>
        <label>2</label>
    </ligand>
</feature>
<evidence type="ECO:0000256" key="9">
    <source>
        <dbReference type="ARBA" id="ARBA00023125"/>
    </source>
</evidence>
<feature type="binding site" evidence="12">
    <location>
        <position position="457"/>
    </location>
    <ligand>
        <name>Zn(2+)</name>
        <dbReference type="ChEBI" id="CHEBI:29105"/>
        <label>2</label>
    </ligand>
</feature>
<gene>
    <name evidence="12 14" type="primary">priA</name>
    <name evidence="14" type="ORF">PsAD2_01413</name>
</gene>
<dbReference type="Pfam" id="PF17764">
    <property type="entry name" value="PriA_3primeBD"/>
    <property type="match status" value="1"/>
</dbReference>
<evidence type="ECO:0000256" key="7">
    <source>
        <dbReference type="ARBA" id="ARBA00022833"/>
    </source>
</evidence>
<dbReference type="SUPFAM" id="SSF52540">
    <property type="entry name" value="P-loop containing nucleoside triphosphate hydrolases"/>
    <property type="match status" value="2"/>
</dbReference>
<dbReference type="GO" id="GO:0003677">
    <property type="term" value="F:DNA binding"/>
    <property type="evidence" value="ECO:0007669"/>
    <property type="project" value="UniProtKB-UniRule"/>
</dbReference>
<dbReference type="GO" id="GO:0006310">
    <property type="term" value="P:DNA recombination"/>
    <property type="evidence" value="ECO:0007669"/>
    <property type="project" value="InterPro"/>
</dbReference>
<dbReference type="NCBIfam" id="NF004071">
    <property type="entry name" value="PRK05580.2-3"/>
    <property type="match status" value="1"/>
</dbReference>
<dbReference type="InterPro" id="IPR042115">
    <property type="entry name" value="PriA_3primeBD_sf"/>
</dbReference>
<comment type="subunit">
    <text evidence="12">Component of the replication restart primosome.</text>
</comment>
<feature type="binding site" evidence="12">
    <location>
        <position position="485"/>
    </location>
    <ligand>
        <name>Zn(2+)</name>
        <dbReference type="ChEBI" id="CHEBI:29105"/>
        <label>1</label>
    </ligand>
</feature>
<dbReference type="InterPro" id="IPR014001">
    <property type="entry name" value="Helicase_ATP-bd"/>
</dbReference>
<dbReference type="PATRIC" id="fig|989403.3.peg.1506"/>
<keyword evidence="9 12" id="KW-0238">DNA-binding</keyword>
<dbReference type="GO" id="GO:0006302">
    <property type="term" value="P:double-strand break repair"/>
    <property type="evidence" value="ECO:0007669"/>
    <property type="project" value="InterPro"/>
</dbReference>
<dbReference type="HAMAP" id="MF_00983">
    <property type="entry name" value="PriA"/>
    <property type="match status" value="1"/>
</dbReference>
<comment type="function">
    <text evidence="12">Initiates the restart of stalled replication forks, which reloads the replicative helicase on sites other than the origin of replication. Recognizes and binds to abandoned replication forks and remodels them to uncover a helicase loading site. Promotes assembly of the primosome at these replication forks.</text>
</comment>
<dbReference type="EMBL" id="LMCB01000008">
    <property type="protein sequence ID" value="KZL20482.1"/>
    <property type="molecule type" value="Genomic_DNA"/>
</dbReference>
<sequence>MSQQQEFFGNVQLSEPEVVVPVLVPVAVAGAYSYKVPAGMNVRPGSIVRVPLGSREVIGAVWDGEPDTAVNPKKLKSILHVYDSAPIAEDLRKYIDWVAAWTLGAPGMVLRMVLRSEEALEPEALLSGVRYKEGQEPDRMTTARERVLEHVRNGLAWTRPGLAGAAGVSSSVIDGLKKQGVLEEAMLPATPPLPHPDPNLPGRKLTDLQQGAANQLCEAVGKGFKAFLIDGVTGSGKTEVYFEAVAEALKNNEQALVLIPEIALTSQFLERFEQRFGVRPAEWHSQVPPKRRARTWRGVANGEVKVVVGARSALFLPFHRLGLLVVDEEHDTAYKQDDRVPYNARDMAVVRGHISGFPVVLASATPSVESQVNAKLGRYTRIVLPERASGAEMPTIRGIDMRCDGPERGKWLAPAMVSEIQQTLSNGNQVLLFLNRRGYAPLTLCRTCGHRFHCENCSAWLVEHRFRGKLCCHHCGYSQPIPDKCPECSKPDSLVACGPGVERIAEDASALFPDARVLVLSSDLPGGTERINREMKLVESGEVDIVIGTQLVAKGHNFPLMTLVGVVDADLGLVNGDPRAAERTFQLLAQVTGRAGRIHGKGRGLLQTYNPEQPVIRALLSGNPEEFYAAEIESRESAGLPPFGRLAALIISGPDRVVTEKFAKAVAINSPSSEGVQILGPAEAAMAQVRGRYRFRLLAIAPRTVDLQGFLRKWLSTAPKPTGGIRVQVDVDPQSFM</sequence>
<dbReference type="NCBIfam" id="NF004070">
    <property type="entry name" value="PRK05580.2-2"/>
    <property type="match status" value="1"/>
</dbReference>
<dbReference type="GO" id="GO:0006270">
    <property type="term" value="P:DNA replication initiation"/>
    <property type="evidence" value="ECO:0007669"/>
    <property type="project" value="TreeGrafter"/>
</dbReference>
<dbReference type="GO" id="GO:0008270">
    <property type="term" value="F:zinc ion binding"/>
    <property type="evidence" value="ECO:0007669"/>
    <property type="project" value="UniProtKB-UniRule"/>
</dbReference>
<reference evidence="14 15" key="1">
    <citation type="journal article" date="2016" name="Front. Microbiol.">
        <title>Comparative Genomic Analysis Reveals a Diverse Repertoire of Genes Involved in Prokaryote-Eukaryote Interactions within the Pseudovibrio Genus.</title>
        <authorList>
            <person name="Romano S."/>
            <person name="Fernandez-Guerra A."/>
            <person name="Reen F.J."/>
            <person name="Glockner F.O."/>
            <person name="Crowley S.P."/>
            <person name="O'Sullivan O."/>
            <person name="Cotter P.D."/>
            <person name="Adams C."/>
            <person name="Dobson A.D."/>
            <person name="O'Gara F."/>
        </authorList>
    </citation>
    <scope>NUCLEOTIDE SEQUENCE [LARGE SCALE GENOMIC DNA]</scope>
    <source>
        <strain evidence="14 15">Ad2</strain>
    </source>
</reference>
<keyword evidence="3 12" id="KW-0479">Metal-binding</keyword>
<keyword evidence="6 12" id="KW-0347">Helicase</keyword>
<evidence type="ECO:0000256" key="8">
    <source>
        <dbReference type="ARBA" id="ARBA00022840"/>
    </source>
</evidence>
<dbReference type="Gene3D" id="3.40.1440.60">
    <property type="entry name" value="PriA, 3(prime) DNA-binding domain"/>
    <property type="match status" value="1"/>
</dbReference>
<evidence type="ECO:0000256" key="5">
    <source>
        <dbReference type="ARBA" id="ARBA00022801"/>
    </source>
</evidence>
<name>A0A166A088_9HYPH</name>
<dbReference type="GO" id="GO:0005524">
    <property type="term" value="F:ATP binding"/>
    <property type="evidence" value="ECO:0007669"/>
    <property type="project" value="UniProtKB-UniRule"/>
</dbReference>
<dbReference type="InterPro" id="IPR041222">
    <property type="entry name" value="PriA_3primeBD"/>
</dbReference>
<evidence type="ECO:0000256" key="2">
    <source>
        <dbReference type="ARBA" id="ARBA00022705"/>
    </source>
</evidence>
<keyword evidence="10 12" id="KW-0413">Isomerase</keyword>
<dbReference type="InterPro" id="IPR027417">
    <property type="entry name" value="P-loop_NTPase"/>
</dbReference>
<dbReference type="Gene3D" id="3.40.50.300">
    <property type="entry name" value="P-loop containing nucleotide triphosphate hydrolases"/>
    <property type="match status" value="2"/>
</dbReference>
<evidence type="ECO:0000256" key="3">
    <source>
        <dbReference type="ARBA" id="ARBA00022723"/>
    </source>
</evidence>
<keyword evidence="8 12" id="KW-0067">ATP-binding</keyword>
<comment type="caution">
    <text evidence="14">The sequence shown here is derived from an EMBL/GenBank/DDBJ whole genome shotgun (WGS) entry which is preliminary data.</text>
</comment>
<keyword evidence="5 12" id="KW-0378">Hydrolase</keyword>
<evidence type="ECO:0000256" key="10">
    <source>
        <dbReference type="ARBA" id="ARBA00023235"/>
    </source>
</evidence>
<feature type="binding site" evidence="12">
    <location>
        <position position="472"/>
    </location>
    <ligand>
        <name>Zn(2+)</name>
        <dbReference type="ChEBI" id="CHEBI:29105"/>
        <label>2</label>
    </ligand>
</feature>
<dbReference type="EC" id="5.6.2.4" evidence="12"/>
<dbReference type="PANTHER" id="PTHR30580">
    <property type="entry name" value="PRIMOSOMAL PROTEIN N"/>
    <property type="match status" value="1"/>
</dbReference>
<dbReference type="GO" id="GO:1990077">
    <property type="term" value="C:primosome complex"/>
    <property type="evidence" value="ECO:0007669"/>
    <property type="project" value="UniProtKB-UniRule"/>
</dbReference>
<dbReference type="Pfam" id="PF18319">
    <property type="entry name" value="Zn_ribbon_PriA"/>
    <property type="match status" value="1"/>
</dbReference>
<keyword evidence="1 12" id="KW-0639">Primosome</keyword>
<comment type="catalytic activity">
    <reaction evidence="12">
        <text>Couples ATP hydrolysis with the unwinding of duplex DNA by translocating in the 3'-5' direction.</text>
        <dbReference type="EC" id="5.6.2.4"/>
    </reaction>
</comment>
<dbReference type="GO" id="GO:0016887">
    <property type="term" value="F:ATP hydrolysis activity"/>
    <property type="evidence" value="ECO:0007669"/>
    <property type="project" value="RHEA"/>
</dbReference>
<dbReference type="InterPro" id="IPR005259">
    <property type="entry name" value="PriA"/>
</dbReference>
<dbReference type="Pfam" id="PF18074">
    <property type="entry name" value="PriA_C"/>
    <property type="match status" value="1"/>
</dbReference>
<comment type="catalytic activity">
    <reaction evidence="11 12">
        <text>ATP + H2O = ADP + phosphate + H(+)</text>
        <dbReference type="Rhea" id="RHEA:13065"/>
        <dbReference type="ChEBI" id="CHEBI:15377"/>
        <dbReference type="ChEBI" id="CHEBI:15378"/>
        <dbReference type="ChEBI" id="CHEBI:30616"/>
        <dbReference type="ChEBI" id="CHEBI:43474"/>
        <dbReference type="ChEBI" id="CHEBI:456216"/>
        <dbReference type="EC" id="5.6.2.4"/>
    </reaction>
</comment>
<feature type="binding site" evidence="12">
    <location>
        <position position="488"/>
    </location>
    <ligand>
        <name>Zn(2+)</name>
        <dbReference type="ChEBI" id="CHEBI:29105"/>
        <label>1</label>
    </ligand>
</feature>
<dbReference type="FunFam" id="3.40.50.300:FF:000489">
    <property type="entry name" value="Primosome assembly protein PriA"/>
    <property type="match status" value="1"/>
</dbReference>
<organism evidence="14 15">
    <name type="scientific">Pseudovibrio axinellae</name>
    <dbReference type="NCBI Taxonomy" id="989403"/>
    <lineage>
        <taxon>Bacteria</taxon>
        <taxon>Pseudomonadati</taxon>
        <taxon>Pseudomonadota</taxon>
        <taxon>Alphaproteobacteria</taxon>
        <taxon>Hyphomicrobiales</taxon>
        <taxon>Stappiaceae</taxon>
        <taxon>Pseudovibrio</taxon>
    </lineage>
</organism>
<dbReference type="CDD" id="cd17929">
    <property type="entry name" value="DEXHc_priA"/>
    <property type="match status" value="1"/>
</dbReference>
<evidence type="ECO:0000313" key="15">
    <source>
        <dbReference type="Proteomes" id="UP000076577"/>
    </source>
</evidence>
<dbReference type="PANTHER" id="PTHR30580:SF0">
    <property type="entry name" value="PRIMOSOMAL PROTEIN N"/>
    <property type="match status" value="1"/>
</dbReference>
<feature type="binding site" evidence="12">
    <location>
        <position position="445"/>
    </location>
    <ligand>
        <name>Zn(2+)</name>
        <dbReference type="ChEBI" id="CHEBI:29105"/>
        <label>1</label>
    </ligand>
</feature>
<protein>
    <recommendedName>
        <fullName evidence="12">Replication restart protein PriA</fullName>
    </recommendedName>
    <alternativeName>
        <fullName evidence="12">ATP-dependent DNA helicase PriA</fullName>
        <ecNumber evidence="12">5.6.2.4</ecNumber>
    </alternativeName>
    <alternativeName>
        <fullName evidence="12">DNA 3'-5' helicase PriA</fullName>
    </alternativeName>
</protein>
<dbReference type="STRING" id="989403.SAMN05421798_102536"/>
<comment type="similarity">
    <text evidence="12">Belongs to the helicase family. PriA subfamily.</text>
</comment>
<feature type="binding site" evidence="12">
    <location>
        <position position="448"/>
    </location>
    <ligand>
        <name>Zn(2+)</name>
        <dbReference type="ChEBI" id="CHEBI:29105"/>
        <label>1</label>
    </ligand>
</feature>
<accession>A0A166A088</accession>
<evidence type="ECO:0000313" key="14">
    <source>
        <dbReference type="EMBL" id="KZL20482.1"/>
    </source>
</evidence>
<dbReference type="AlphaFoldDB" id="A0A166A088"/>
<evidence type="ECO:0000256" key="6">
    <source>
        <dbReference type="ARBA" id="ARBA00022806"/>
    </source>
</evidence>
<dbReference type="GO" id="GO:0043138">
    <property type="term" value="F:3'-5' DNA helicase activity"/>
    <property type="evidence" value="ECO:0007669"/>
    <property type="project" value="UniProtKB-EC"/>
</dbReference>
<evidence type="ECO:0000256" key="4">
    <source>
        <dbReference type="ARBA" id="ARBA00022741"/>
    </source>
</evidence>
<keyword evidence="7 12" id="KW-0862">Zinc</keyword>
<keyword evidence="2 12" id="KW-0235">DNA replication</keyword>
<dbReference type="InterPro" id="IPR040498">
    <property type="entry name" value="PriA_CRR"/>
</dbReference>
<evidence type="ECO:0000256" key="12">
    <source>
        <dbReference type="HAMAP-Rule" id="MF_00983"/>
    </source>
</evidence>
<feature type="domain" description="Helicase ATP-binding" evidence="13">
    <location>
        <begin position="218"/>
        <end position="384"/>
    </location>
</feature>
<evidence type="ECO:0000256" key="1">
    <source>
        <dbReference type="ARBA" id="ARBA00022515"/>
    </source>
</evidence>
<comment type="cofactor">
    <cofactor evidence="12">
        <name>Zn(2+)</name>
        <dbReference type="ChEBI" id="CHEBI:29105"/>
    </cofactor>
    <text evidence="12">Binds 2 zinc ions per subunit.</text>
</comment>
<evidence type="ECO:0000259" key="13">
    <source>
        <dbReference type="PROSITE" id="PS51192"/>
    </source>
</evidence>
<dbReference type="SMART" id="SM00487">
    <property type="entry name" value="DEXDc"/>
    <property type="match status" value="1"/>
</dbReference>
<dbReference type="InterPro" id="IPR011545">
    <property type="entry name" value="DEAD/DEAH_box_helicase_dom"/>
</dbReference>
<dbReference type="Proteomes" id="UP000076577">
    <property type="component" value="Unassembled WGS sequence"/>
</dbReference>
<evidence type="ECO:0000256" key="11">
    <source>
        <dbReference type="ARBA" id="ARBA00048988"/>
    </source>
</evidence>
<dbReference type="GO" id="GO:0006269">
    <property type="term" value="P:DNA replication, synthesis of primer"/>
    <property type="evidence" value="ECO:0007669"/>
    <property type="project" value="UniProtKB-KW"/>
</dbReference>
<dbReference type="SMART" id="SM00490">
    <property type="entry name" value="HELICc"/>
    <property type="match status" value="1"/>
</dbReference>
<keyword evidence="15" id="KW-1185">Reference proteome</keyword>
<dbReference type="PROSITE" id="PS51192">
    <property type="entry name" value="HELICASE_ATP_BIND_1"/>
    <property type="match status" value="1"/>
</dbReference>
<dbReference type="InterPro" id="IPR041236">
    <property type="entry name" value="PriA_C"/>
</dbReference>
<feature type="binding site" evidence="12">
    <location>
        <position position="475"/>
    </location>
    <ligand>
        <name>Zn(2+)</name>
        <dbReference type="ChEBI" id="CHEBI:29105"/>
        <label>2</label>
    </ligand>
</feature>
<keyword evidence="4 12" id="KW-0547">Nucleotide-binding</keyword>
<dbReference type="Pfam" id="PF00270">
    <property type="entry name" value="DEAD"/>
    <property type="match status" value="1"/>
</dbReference>